<reference evidence="7 8" key="1">
    <citation type="submission" date="2016-10" db="EMBL/GenBank/DDBJ databases">
        <authorList>
            <person name="de Groot N.N."/>
        </authorList>
    </citation>
    <scope>NUCLEOTIDE SEQUENCE [LARGE SCALE GENOMIC DNA]</scope>
    <source>
        <strain evidence="7 8">DSM 15345</strain>
    </source>
</reference>
<dbReference type="InterPro" id="IPR025743">
    <property type="entry name" value="TssM1_N"/>
</dbReference>
<keyword evidence="1" id="KW-0175">Coiled coil</keyword>
<dbReference type="AlphaFoldDB" id="A0A1H4BGB0"/>
<evidence type="ECO:0000313" key="8">
    <source>
        <dbReference type="Proteomes" id="UP000198703"/>
    </source>
</evidence>
<accession>A0A1H4BGB0</accession>
<dbReference type="NCBIfam" id="TIGR03348">
    <property type="entry name" value="VI_IcmF"/>
    <property type="match status" value="1"/>
</dbReference>
<dbReference type="PANTHER" id="PTHR36153">
    <property type="entry name" value="INNER MEMBRANE PROTEIN-RELATED"/>
    <property type="match status" value="1"/>
</dbReference>
<dbReference type="InterPro" id="IPR017731">
    <property type="entry name" value="TssM1-like"/>
</dbReference>
<dbReference type="Pfam" id="PF21070">
    <property type="entry name" value="IcmF_helical"/>
    <property type="match status" value="1"/>
</dbReference>
<feature type="domain" description="IcmF-related" evidence="4">
    <location>
        <begin position="515"/>
        <end position="818"/>
    </location>
</feature>
<dbReference type="EMBL" id="FNQM01000005">
    <property type="protein sequence ID" value="SEA47094.1"/>
    <property type="molecule type" value="Genomic_DNA"/>
</dbReference>
<dbReference type="InterPro" id="IPR048677">
    <property type="entry name" value="TssM1_hel"/>
</dbReference>
<feature type="transmembrane region" description="Helical" evidence="2">
    <location>
        <begin position="7"/>
        <end position="28"/>
    </location>
</feature>
<dbReference type="Pfam" id="PF06761">
    <property type="entry name" value="IcmF-related"/>
    <property type="match status" value="1"/>
</dbReference>
<dbReference type="InterPro" id="IPR027417">
    <property type="entry name" value="P-loop_NTPase"/>
</dbReference>
<protein>
    <submittedName>
        <fullName evidence="7">Type VI secretion system protein ImpL</fullName>
    </submittedName>
</protein>
<dbReference type="InterPro" id="IPR053156">
    <property type="entry name" value="T6SS_TssM-like"/>
</dbReference>
<dbReference type="InterPro" id="IPR009612">
    <property type="entry name" value="IcmF-rel"/>
</dbReference>
<sequence>MKTLRAILFSPPFLGFVACALLSAAVWFVGELLAFGSFRPFGLATSRIVTIAVFFLIWALLSGLWWWRRRARNAALINALETPADPSGEALDAERERLETKFRDALAKLRRLRFKSRLGGSRYLYELPWFVFVGPPASGKTTALMNCGLEFPLRKSGEEGIAIDGGAGTRDCDWVFTDEAVFIDTAGRYVTQDSDATVDKGAWNAFLDLLARNRPGEPVNGVIVAIALDELATADPARLSAHAQAVRRGVQEICEKMRAQLPVYVMFTKADLLVGFREFFQGLNREDRAQVWGVTFPLGDEKDARARAEADLAQVEQEFDALTAQLGEMQFPRLQGEADLGVRAQVFGFPTQFSSLKGVVSQFLREAFAPDRYSETMLLRGFYFTSATQHGQPVDRLIAAMSREFGLERRANAMAPGTGGRAYFLQGLLQDVVFPEAGLATKAGRARRRAASAGRWAAIAACVAAPMALAGGWWMVNEHTAAQADALITTFADYEADLATLDVDPVGDSSLEPVLAPLDRLRAARDAFDDEGAAPPLGGIGAGRTDELRAQAELAYGKALNDLLRPRLLYRLERIMDENLDKPAPLYDVLKAYLMLGGRGPLDADYLHGFVMRDAALRYPPNINADLLEAVSAHVTALLEGPLPDRDLNDEAIASARTLAANLSPAQRAFRILMTQDVVTELRPWRITDAGGPAAAQAFVRASGEPLDAPIPGIFTYEGFWSVFAQNADAAVDAELDEGWVLAEDPDAAQPSRADIIRTRQEIREIYDEAFIAQWDDMLNDLRITPFTDAGHASRVLSLLSSRQSPLRRVLQGAGKQTDLAAAPEEGSPLLANAATIGFKKYGSKLGLAGKIAASSGGGAEAPREGAPVSAAFATLRDFIGTAETGSQLETVLLRLNELRQVVDGMVSGRGSLSDLANDATAEQLRFDVSQAPPAVKRIFDEMLEQADATLAEGLYAALNEEWRSTVAPVCRQRLGGRYPFGGGAEAPPGDLVDILGPDGVIDRFFKTRLASYVDTTAANWRLRPGVGAQLQIPQERLAFFQTAAQLREAFFPFGAARPGVRIGVFPIAMDGDVQRARIEIGGQSADFKQGEPGAANMEWPGPQPDNGAQATLGVDTGAVDLTGARLPPTEARVGELGFWGFFKLLDRSEFKLLGGGDRARLGFSAGGRRVVMELRMESTVNPFALRAELREFTCPATL</sequence>
<dbReference type="OrthoDB" id="9758229at2"/>
<feature type="domain" description="Type VI secretion system IcmF C-terminal" evidence="3">
    <location>
        <begin position="1066"/>
        <end position="1179"/>
    </location>
</feature>
<dbReference type="Pfam" id="PF06744">
    <property type="entry name" value="IcmF_C"/>
    <property type="match status" value="1"/>
</dbReference>
<dbReference type="InterPro" id="IPR010623">
    <property type="entry name" value="IcmF_C"/>
</dbReference>
<dbReference type="Proteomes" id="UP000198703">
    <property type="component" value="Unassembled WGS sequence"/>
</dbReference>
<feature type="transmembrane region" description="Helical" evidence="2">
    <location>
        <begin position="456"/>
        <end position="476"/>
    </location>
</feature>
<organism evidence="7 8">
    <name type="scientific">Rubrimonas cliftonensis</name>
    <dbReference type="NCBI Taxonomy" id="89524"/>
    <lineage>
        <taxon>Bacteria</taxon>
        <taxon>Pseudomonadati</taxon>
        <taxon>Pseudomonadota</taxon>
        <taxon>Alphaproteobacteria</taxon>
        <taxon>Rhodobacterales</taxon>
        <taxon>Paracoccaceae</taxon>
        <taxon>Rubrimonas</taxon>
    </lineage>
</organism>
<dbReference type="PANTHER" id="PTHR36153:SF1">
    <property type="entry name" value="TYPE VI SECRETION SYSTEM COMPONENT TSSM1"/>
    <property type="match status" value="1"/>
</dbReference>
<evidence type="ECO:0000259" key="4">
    <source>
        <dbReference type="Pfam" id="PF06761"/>
    </source>
</evidence>
<dbReference type="CDD" id="cd00882">
    <property type="entry name" value="Ras_like_GTPase"/>
    <property type="match status" value="1"/>
</dbReference>
<dbReference type="SUPFAM" id="SSF52540">
    <property type="entry name" value="P-loop containing nucleoside triphosphate hydrolases"/>
    <property type="match status" value="1"/>
</dbReference>
<evidence type="ECO:0000256" key="1">
    <source>
        <dbReference type="SAM" id="Coils"/>
    </source>
</evidence>
<feature type="domain" description="Type VI secretion system component TssM1 helical" evidence="6">
    <location>
        <begin position="957"/>
        <end position="1056"/>
    </location>
</feature>
<evidence type="ECO:0000259" key="5">
    <source>
        <dbReference type="Pfam" id="PF14331"/>
    </source>
</evidence>
<dbReference type="RefSeq" id="WP_093253218.1">
    <property type="nucleotide sequence ID" value="NZ_FNQM01000005.1"/>
</dbReference>
<gene>
    <name evidence="7" type="ORF">SAMN05444370_105191</name>
</gene>
<dbReference type="PROSITE" id="PS51257">
    <property type="entry name" value="PROKAR_LIPOPROTEIN"/>
    <property type="match status" value="1"/>
</dbReference>
<evidence type="ECO:0000259" key="6">
    <source>
        <dbReference type="Pfam" id="PF21070"/>
    </source>
</evidence>
<keyword evidence="2" id="KW-1133">Transmembrane helix</keyword>
<feature type="transmembrane region" description="Helical" evidence="2">
    <location>
        <begin position="48"/>
        <end position="67"/>
    </location>
</feature>
<dbReference type="Pfam" id="PF14331">
    <property type="entry name" value="IcmF-related_N"/>
    <property type="match status" value="1"/>
</dbReference>
<evidence type="ECO:0000256" key="2">
    <source>
        <dbReference type="SAM" id="Phobius"/>
    </source>
</evidence>
<proteinExistence type="predicted"/>
<feature type="domain" description="Type VI secretion system component TssM1 N-terminal" evidence="5">
    <location>
        <begin position="197"/>
        <end position="459"/>
    </location>
</feature>
<dbReference type="STRING" id="89524.SAMN05444370_105191"/>
<keyword evidence="2" id="KW-0812">Transmembrane</keyword>
<feature type="coiled-coil region" evidence="1">
    <location>
        <begin position="298"/>
        <end position="325"/>
    </location>
</feature>
<keyword evidence="8" id="KW-1185">Reference proteome</keyword>
<evidence type="ECO:0000313" key="7">
    <source>
        <dbReference type="EMBL" id="SEA47094.1"/>
    </source>
</evidence>
<keyword evidence="2" id="KW-0472">Membrane</keyword>
<name>A0A1H4BGB0_9RHOB</name>
<evidence type="ECO:0000259" key="3">
    <source>
        <dbReference type="Pfam" id="PF06744"/>
    </source>
</evidence>